<reference evidence="6" key="1">
    <citation type="journal article" date="2019" name="Int. J. Syst. Evol. Microbiol.">
        <title>The Global Catalogue of Microorganisms (GCM) 10K type strain sequencing project: providing services to taxonomists for standard genome sequencing and annotation.</title>
        <authorList>
            <consortium name="The Broad Institute Genomics Platform"/>
            <consortium name="The Broad Institute Genome Sequencing Center for Infectious Disease"/>
            <person name="Wu L."/>
            <person name="Ma J."/>
        </authorList>
    </citation>
    <scope>NUCLEOTIDE SEQUENCE [LARGE SCALE GENOMIC DNA]</scope>
    <source>
        <strain evidence="6">JCM 16014</strain>
    </source>
</reference>
<evidence type="ECO:0000256" key="3">
    <source>
        <dbReference type="ARBA" id="ARBA00023163"/>
    </source>
</evidence>
<keyword evidence="3" id="KW-0804">Transcription</keyword>
<accession>A0ABP5GLW2</accession>
<sequence length="337" mass="35352">MATIREVACQAEVSIATVSRALNTPHLVAEPTRSRVVDTARRLGYSSRRPRRAGAGPGRTGFVGAVVPDLANPFFPAVLRGMRNAPPAEGRHVLSLDAVEDPALEADLLRLIARQVDSLVLLSPRLPSDRLRALSIPGRTVLFNRLIPGLPGVVVDCVDGMRRLVAHLAALGHRHVGYAGGPRASFGDAERRRGLAESGRTGGLRVVDLGAFPPYFASGAQIADRALREGVTAVIAFNDLMALGTIVRLRERQVEVPERISVTGFDGIPLAAASTPRLTTVAPPLGRAGQTAMALLDAEIGPGVPGATRWRVLPVRLVVGGSTAPPPAPSGGAGSRK</sequence>
<evidence type="ECO:0000256" key="2">
    <source>
        <dbReference type="ARBA" id="ARBA00023125"/>
    </source>
</evidence>
<dbReference type="Pfam" id="PF00356">
    <property type="entry name" value="LacI"/>
    <property type="match status" value="1"/>
</dbReference>
<feature type="domain" description="HTH lacI-type" evidence="4">
    <location>
        <begin position="2"/>
        <end position="56"/>
    </location>
</feature>
<comment type="caution">
    <text evidence="5">The sequence shown here is derived from an EMBL/GenBank/DDBJ whole genome shotgun (WGS) entry which is preliminary data.</text>
</comment>
<dbReference type="PROSITE" id="PS50932">
    <property type="entry name" value="HTH_LACI_2"/>
    <property type="match status" value="1"/>
</dbReference>
<dbReference type="InterPro" id="IPR010982">
    <property type="entry name" value="Lambda_DNA-bd_dom_sf"/>
</dbReference>
<dbReference type="Gene3D" id="1.10.260.40">
    <property type="entry name" value="lambda repressor-like DNA-binding domains"/>
    <property type="match status" value="1"/>
</dbReference>
<gene>
    <name evidence="5" type="ORF">GCM10009839_63230</name>
</gene>
<dbReference type="CDD" id="cd01392">
    <property type="entry name" value="HTH_LacI"/>
    <property type="match status" value="1"/>
</dbReference>
<name>A0ABP5GLW2_9ACTN</name>
<proteinExistence type="predicted"/>
<dbReference type="Proteomes" id="UP001500751">
    <property type="component" value="Unassembled WGS sequence"/>
</dbReference>
<dbReference type="Pfam" id="PF13377">
    <property type="entry name" value="Peripla_BP_3"/>
    <property type="match status" value="1"/>
</dbReference>
<dbReference type="PANTHER" id="PTHR30146">
    <property type="entry name" value="LACI-RELATED TRANSCRIPTIONAL REPRESSOR"/>
    <property type="match status" value="1"/>
</dbReference>
<organism evidence="5 6">
    <name type="scientific">Catenulispora yoronensis</name>
    <dbReference type="NCBI Taxonomy" id="450799"/>
    <lineage>
        <taxon>Bacteria</taxon>
        <taxon>Bacillati</taxon>
        <taxon>Actinomycetota</taxon>
        <taxon>Actinomycetes</taxon>
        <taxon>Catenulisporales</taxon>
        <taxon>Catenulisporaceae</taxon>
        <taxon>Catenulispora</taxon>
    </lineage>
</organism>
<dbReference type="Gene3D" id="3.40.50.2300">
    <property type="match status" value="2"/>
</dbReference>
<dbReference type="EMBL" id="BAAAQN010000046">
    <property type="protein sequence ID" value="GAA2048873.1"/>
    <property type="molecule type" value="Genomic_DNA"/>
</dbReference>
<dbReference type="CDD" id="cd06267">
    <property type="entry name" value="PBP1_LacI_sugar_binding-like"/>
    <property type="match status" value="1"/>
</dbReference>
<keyword evidence="2 5" id="KW-0238">DNA-binding</keyword>
<dbReference type="PANTHER" id="PTHR30146:SF138">
    <property type="entry name" value="TRANSCRIPTIONAL REGULATORY PROTEIN"/>
    <property type="match status" value="1"/>
</dbReference>
<evidence type="ECO:0000313" key="5">
    <source>
        <dbReference type="EMBL" id="GAA2048873.1"/>
    </source>
</evidence>
<dbReference type="SUPFAM" id="SSF47413">
    <property type="entry name" value="lambda repressor-like DNA-binding domains"/>
    <property type="match status" value="1"/>
</dbReference>
<dbReference type="SMART" id="SM00354">
    <property type="entry name" value="HTH_LACI"/>
    <property type="match status" value="1"/>
</dbReference>
<dbReference type="RefSeq" id="WP_344669345.1">
    <property type="nucleotide sequence ID" value="NZ_BAAAQN010000046.1"/>
</dbReference>
<keyword evidence="6" id="KW-1185">Reference proteome</keyword>
<dbReference type="InterPro" id="IPR028082">
    <property type="entry name" value="Peripla_BP_I"/>
</dbReference>
<dbReference type="SUPFAM" id="SSF53822">
    <property type="entry name" value="Periplasmic binding protein-like I"/>
    <property type="match status" value="1"/>
</dbReference>
<dbReference type="InterPro" id="IPR000843">
    <property type="entry name" value="HTH_LacI"/>
</dbReference>
<dbReference type="InterPro" id="IPR046335">
    <property type="entry name" value="LacI/GalR-like_sensor"/>
</dbReference>
<evidence type="ECO:0000259" key="4">
    <source>
        <dbReference type="PROSITE" id="PS50932"/>
    </source>
</evidence>
<evidence type="ECO:0000313" key="6">
    <source>
        <dbReference type="Proteomes" id="UP001500751"/>
    </source>
</evidence>
<evidence type="ECO:0000256" key="1">
    <source>
        <dbReference type="ARBA" id="ARBA00023015"/>
    </source>
</evidence>
<keyword evidence="1" id="KW-0805">Transcription regulation</keyword>
<dbReference type="PROSITE" id="PS00356">
    <property type="entry name" value="HTH_LACI_1"/>
    <property type="match status" value="1"/>
</dbReference>
<protein>
    <submittedName>
        <fullName evidence="5">LacI family DNA-binding transcriptional regulator</fullName>
    </submittedName>
</protein>
<dbReference type="GO" id="GO:0003677">
    <property type="term" value="F:DNA binding"/>
    <property type="evidence" value="ECO:0007669"/>
    <property type="project" value="UniProtKB-KW"/>
</dbReference>